<dbReference type="InterPro" id="IPR017595">
    <property type="entry name" value="OHCU_decarboxylase-2"/>
</dbReference>
<dbReference type="Gene3D" id="1.10.3330.10">
    <property type="entry name" value="Oxo-4-hydroxy-4-carboxy-5-ureidoimidazoline decarboxylase"/>
    <property type="match status" value="1"/>
</dbReference>
<sequence length="172" mass="19084">MTLEQLNQLHKAKASEWFAATCAAKKWVDIMVAHRPYSSIEAVRQQALEAWKTMQQEDLLEAFSAHPMIGDMNSLREKYAHTKTMAAGEQSGAAQAGEATLEALRDGNLAYLDKHGFIFIICATGLSAETMLEALNARLPNDTPTEIRNAAEQQIKITLLRIEKNLSQEVTP</sequence>
<dbReference type="GO" id="GO:0019628">
    <property type="term" value="P:urate catabolic process"/>
    <property type="evidence" value="ECO:0007669"/>
    <property type="project" value="TreeGrafter"/>
</dbReference>
<comment type="catalytic activity">
    <reaction evidence="1">
        <text>5-hydroxy-2-oxo-4-ureido-2,5-dihydro-1H-imidazole-5-carboxylate + H(+) = (S)-allantoin + CO2</text>
        <dbReference type="Rhea" id="RHEA:26301"/>
        <dbReference type="ChEBI" id="CHEBI:15378"/>
        <dbReference type="ChEBI" id="CHEBI:15678"/>
        <dbReference type="ChEBI" id="CHEBI:16526"/>
        <dbReference type="ChEBI" id="CHEBI:58639"/>
        <dbReference type="EC" id="4.1.1.97"/>
    </reaction>
</comment>
<evidence type="ECO:0000256" key="6">
    <source>
        <dbReference type="ARBA" id="ARBA00023239"/>
    </source>
</evidence>
<gene>
    <name evidence="8" type="primary">uraD</name>
    <name evidence="8" type="ORF">DXV75_05805</name>
</gene>
<dbReference type="NCBIfam" id="NF010372">
    <property type="entry name" value="PRK13798.1"/>
    <property type="match status" value="1"/>
</dbReference>
<evidence type="ECO:0000256" key="1">
    <source>
        <dbReference type="ARBA" id="ARBA00001163"/>
    </source>
</evidence>
<name>A0A3D8MB68_9ALTE</name>
<keyword evidence="9" id="KW-1185">Reference proteome</keyword>
<dbReference type="AlphaFoldDB" id="A0A3D8MB68"/>
<dbReference type="RefSeq" id="WP_115592439.1">
    <property type="nucleotide sequence ID" value="NZ_QRHA01000003.1"/>
</dbReference>
<evidence type="ECO:0000259" key="7">
    <source>
        <dbReference type="Pfam" id="PF09349"/>
    </source>
</evidence>
<protein>
    <recommendedName>
        <fullName evidence="3">2-oxo-4-hydroxy-4-carboxy-5-ureidoimidazoline decarboxylase</fullName>
        <ecNumber evidence="3">4.1.1.97</ecNumber>
    </recommendedName>
</protein>
<dbReference type="Pfam" id="PF09349">
    <property type="entry name" value="OHCU_decarbox"/>
    <property type="match status" value="1"/>
</dbReference>
<dbReference type="PANTHER" id="PTHR43466:SF1">
    <property type="entry name" value="2-OXO-4-HYDROXY-4-CARBOXY-5-UREIDOIMIDAZOLINE DECARBOXYLASE-RELATED"/>
    <property type="match status" value="1"/>
</dbReference>
<dbReference type="GO" id="GO:0051997">
    <property type="term" value="F:2-oxo-4-hydroxy-4-carboxy-5-ureidoimidazoline decarboxylase activity"/>
    <property type="evidence" value="ECO:0007669"/>
    <property type="project" value="UniProtKB-EC"/>
</dbReference>
<reference evidence="9" key="1">
    <citation type="submission" date="2018-08" db="EMBL/GenBank/DDBJ databases">
        <authorList>
            <person name="Zhang J."/>
            <person name="Du Z.-J."/>
        </authorList>
    </citation>
    <scope>NUCLEOTIDE SEQUENCE [LARGE SCALE GENOMIC DNA]</scope>
    <source>
        <strain evidence="9">KCTC 52655</strain>
    </source>
</reference>
<dbReference type="PANTHER" id="PTHR43466">
    <property type="entry name" value="2-OXO-4-HYDROXY-4-CARBOXY-5-UREIDOIMIDAZOLINE DECARBOXYLASE-RELATED"/>
    <property type="match status" value="1"/>
</dbReference>
<keyword evidence="6 8" id="KW-0456">Lyase</keyword>
<keyword evidence="5" id="KW-0210">Decarboxylase</keyword>
<comment type="caution">
    <text evidence="8">The sequence shown here is derived from an EMBL/GenBank/DDBJ whole genome shotgun (WGS) entry which is preliminary data.</text>
</comment>
<dbReference type="NCBIfam" id="TIGR03180">
    <property type="entry name" value="UraD_2"/>
    <property type="match status" value="1"/>
</dbReference>
<dbReference type="EC" id="4.1.1.97" evidence="3"/>
<dbReference type="InterPro" id="IPR036778">
    <property type="entry name" value="OHCU_decarboxylase_sf"/>
</dbReference>
<dbReference type="EMBL" id="QRHA01000003">
    <property type="protein sequence ID" value="RDV27540.1"/>
    <property type="molecule type" value="Genomic_DNA"/>
</dbReference>
<dbReference type="Proteomes" id="UP000256561">
    <property type="component" value="Unassembled WGS sequence"/>
</dbReference>
<proteinExistence type="predicted"/>
<comment type="pathway">
    <text evidence="2">Purine metabolism; urate degradation; (S)-allantoin from urate: step 3/3.</text>
</comment>
<evidence type="ECO:0000256" key="5">
    <source>
        <dbReference type="ARBA" id="ARBA00022793"/>
    </source>
</evidence>
<dbReference type="GO" id="GO:0006144">
    <property type="term" value="P:purine nucleobase metabolic process"/>
    <property type="evidence" value="ECO:0007669"/>
    <property type="project" value="UniProtKB-KW"/>
</dbReference>
<evidence type="ECO:0000256" key="4">
    <source>
        <dbReference type="ARBA" id="ARBA00022631"/>
    </source>
</evidence>
<keyword evidence="4" id="KW-0659">Purine metabolism</keyword>
<feature type="domain" description="Oxo-4-hydroxy-4-carboxy-5-ureidoimidazoline decarboxylase" evidence="7">
    <location>
        <begin position="7"/>
        <end position="163"/>
    </location>
</feature>
<evidence type="ECO:0000313" key="8">
    <source>
        <dbReference type="EMBL" id="RDV27540.1"/>
    </source>
</evidence>
<dbReference type="SUPFAM" id="SSF158694">
    <property type="entry name" value="UraD-Like"/>
    <property type="match status" value="1"/>
</dbReference>
<dbReference type="OrthoDB" id="9800909at2"/>
<dbReference type="InterPro" id="IPR018020">
    <property type="entry name" value="OHCU_decarboxylase"/>
</dbReference>
<accession>A0A3D8MB68</accession>
<organism evidence="8 9">
    <name type="scientific">Alteromonas aestuariivivens</name>
    <dbReference type="NCBI Taxonomy" id="1938339"/>
    <lineage>
        <taxon>Bacteria</taxon>
        <taxon>Pseudomonadati</taxon>
        <taxon>Pseudomonadota</taxon>
        <taxon>Gammaproteobacteria</taxon>
        <taxon>Alteromonadales</taxon>
        <taxon>Alteromonadaceae</taxon>
        <taxon>Alteromonas/Salinimonas group</taxon>
        <taxon>Alteromonas</taxon>
    </lineage>
</organism>
<evidence type="ECO:0000256" key="3">
    <source>
        <dbReference type="ARBA" id="ARBA00012257"/>
    </source>
</evidence>
<evidence type="ECO:0000256" key="2">
    <source>
        <dbReference type="ARBA" id="ARBA00004754"/>
    </source>
</evidence>
<evidence type="ECO:0000313" key="9">
    <source>
        <dbReference type="Proteomes" id="UP000256561"/>
    </source>
</evidence>